<keyword evidence="2" id="KW-1185">Reference proteome</keyword>
<sequence>MAIDKVIIDKAIEILEDEGILFEDSSEVGKFLTTSNSREELSKYLDEHFRFFDKSVTVRGFNILSRGEPLYLILVWDILETFYSQLDDYYDVIKKAASIHYGVPENDIFLGFM</sequence>
<protein>
    <submittedName>
        <fullName evidence="1">Uncharacterized protein</fullName>
    </submittedName>
</protein>
<dbReference type="AlphaFoldDB" id="A0A934M2P2"/>
<evidence type="ECO:0000313" key="1">
    <source>
        <dbReference type="EMBL" id="MBI6874649.1"/>
    </source>
</evidence>
<proteinExistence type="predicted"/>
<accession>A0A934M2P2</accession>
<dbReference type="EMBL" id="JAEEGB010000029">
    <property type="protein sequence ID" value="MBI6874649.1"/>
    <property type="molecule type" value="Genomic_DNA"/>
</dbReference>
<dbReference type="Proteomes" id="UP000622687">
    <property type="component" value="Unassembled WGS sequence"/>
</dbReference>
<gene>
    <name evidence="1" type="ORF">I6U51_18430</name>
</gene>
<organism evidence="1 2">
    <name type="scientific">Clostridium aciditolerans</name>
    <dbReference type="NCBI Taxonomy" id="339861"/>
    <lineage>
        <taxon>Bacteria</taxon>
        <taxon>Bacillati</taxon>
        <taxon>Bacillota</taxon>
        <taxon>Clostridia</taxon>
        <taxon>Eubacteriales</taxon>
        <taxon>Clostridiaceae</taxon>
        <taxon>Clostridium</taxon>
    </lineage>
</organism>
<name>A0A934M2P2_9CLOT</name>
<comment type="caution">
    <text evidence="1">The sequence shown here is derived from an EMBL/GenBank/DDBJ whole genome shotgun (WGS) entry which is preliminary data.</text>
</comment>
<dbReference type="RefSeq" id="WP_211144034.1">
    <property type="nucleotide sequence ID" value="NZ_JAEEGB010000029.1"/>
</dbReference>
<reference evidence="1" key="1">
    <citation type="submission" date="2020-12" db="EMBL/GenBank/DDBJ databases">
        <title>Clostridium thailandense sp. nov., a novel acetogenic bacterium isolated from peat land soil in Thailand.</title>
        <authorList>
            <person name="Chaikitkaew S."/>
            <person name="Birkeland N.K."/>
        </authorList>
    </citation>
    <scope>NUCLEOTIDE SEQUENCE</scope>
    <source>
        <strain evidence="1">DSM 17425</strain>
    </source>
</reference>
<evidence type="ECO:0000313" key="2">
    <source>
        <dbReference type="Proteomes" id="UP000622687"/>
    </source>
</evidence>